<evidence type="ECO:0008006" key="3">
    <source>
        <dbReference type="Google" id="ProtNLM"/>
    </source>
</evidence>
<evidence type="ECO:0000313" key="2">
    <source>
        <dbReference type="Proteomes" id="UP001201812"/>
    </source>
</evidence>
<accession>A0AAD4MMU0</accession>
<reference evidence="1" key="1">
    <citation type="submission" date="2022-01" db="EMBL/GenBank/DDBJ databases">
        <title>Genome Sequence Resource for Two Populations of Ditylenchus destructor, the Migratory Endoparasitic Phytonematode.</title>
        <authorList>
            <person name="Zhang H."/>
            <person name="Lin R."/>
            <person name="Xie B."/>
        </authorList>
    </citation>
    <scope>NUCLEOTIDE SEQUENCE</scope>
    <source>
        <strain evidence="1">BazhouSP</strain>
    </source>
</reference>
<organism evidence="1 2">
    <name type="scientific">Ditylenchus destructor</name>
    <dbReference type="NCBI Taxonomy" id="166010"/>
    <lineage>
        <taxon>Eukaryota</taxon>
        <taxon>Metazoa</taxon>
        <taxon>Ecdysozoa</taxon>
        <taxon>Nematoda</taxon>
        <taxon>Chromadorea</taxon>
        <taxon>Rhabditida</taxon>
        <taxon>Tylenchina</taxon>
        <taxon>Tylenchomorpha</taxon>
        <taxon>Sphaerularioidea</taxon>
        <taxon>Anguinidae</taxon>
        <taxon>Anguininae</taxon>
        <taxon>Ditylenchus</taxon>
    </lineage>
</organism>
<comment type="caution">
    <text evidence="1">The sequence shown here is derived from an EMBL/GenBank/DDBJ whole genome shotgun (WGS) entry which is preliminary data.</text>
</comment>
<dbReference type="AlphaFoldDB" id="A0AAD4MMU0"/>
<gene>
    <name evidence="1" type="ORF">DdX_16778</name>
</gene>
<dbReference type="EMBL" id="JAKKPZ010000149">
    <property type="protein sequence ID" value="KAI1700313.1"/>
    <property type="molecule type" value="Genomic_DNA"/>
</dbReference>
<protein>
    <recommendedName>
        <fullName evidence="3">F-box domain-containing protein</fullName>
    </recommendedName>
</protein>
<evidence type="ECO:0000313" key="1">
    <source>
        <dbReference type="EMBL" id="KAI1700313.1"/>
    </source>
</evidence>
<proteinExistence type="predicted"/>
<dbReference type="Proteomes" id="UP001201812">
    <property type="component" value="Unassembled WGS sequence"/>
</dbReference>
<name>A0AAD4MMU0_9BILA</name>
<keyword evidence="2" id="KW-1185">Reference proteome</keyword>
<sequence length="349" mass="40664">MSLSKPRIPFEPILESLSYLDRNELELISITSRFFNQVICHNFPSKPYRILLKEPEGIDVQLFAELNARGGITFELLTNPWASPPDWYDIKSNTWSRSVAPARRKYFYRLPEILTVLPKYIRIAVFTIYIGTDYCTFSPEDIRELESLAHVWDDRRMHIYFFNGIKNDPEKTQAVRSSADLILSSSNLMRCRHLIMNNHTGILLQPNTYPMLYKLRFLELSKAYADFILDFIRNKALYPESETILIVSAFRSAPDTLRSIQGDTNMFEQIRKDFITSSVPNNFTLLINFRYESETVTFGEFREKRNLENPRTKEVLQFAKSSTDDGGLWKKFGLSTAYPGYSSIERFSV</sequence>